<accession>A0A1G6VA27</accession>
<sequence>MHNDLLWIAFSIINFVLLLVMYRLFGRLGLFVWVGMATVLANIQVTKTIELFGLTATMGNIIYGTIFLASDILNENYGKKIARKAVGLGFATLIMMTVIMQFVLLFNPAPSDFAQTSLSTIFGFIPRVALGSLIAFAISQYVDVWLYALVKRVLPDDKFLWVRNNVSTMLSQLLDTLVFCTIAFAGTYEGTVWLEIFISTYVLKFVVSIISTPFLYGAKRMYSRNIND</sequence>
<feature type="transmembrane region" description="Helical" evidence="1">
    <location>
        <begin position="85"/>
        <end position="104"/>
    </location>
</feature>
<feature type="transmembrane region" description="Helical" evidence="1">
    <location>
        <begin position="29"/>
        <end position="45"/>
    </location>
</feature>
<evidence type="ECO:0000256" key="1">
    <source>
        <dbReference type="HAMAP-Rule" id="MF_02088"/>
    </source>
</evidence>
<keyword evidence="1" id="KW-0812">Transmembrane</keyword>
<gene>
    <name evidence="2" type="ORF">SAMN05421663_11211</name>
</gene>
<protein>
    <recommendedName>
        <fullName evidence="1">Probable queuosine precursor transporter</fullName>
        <shortName evidence="1">Q precursor transporter</shortName>
    </recommendedName>
</protein>
<dbReference type="EMBL" id="FMZB01000012">
    <property type="protein sequence ID" value="SDD50253.1"/>
    <property type="molecule type" value="Genomic_DNA"/>
</dbReference>
<keyword evidence="1" id="KW-1133">Transmembrane helix</keyword>
<reference evidence="3" key="1">
    <citation type="submission" date="2016-10" db="EMBL/GenBank/DDBJ databases">
        <authorList>
            <person name="Varghese N."/>
            <person name="Submissions S."/>
        </authorList>
    </citation>
    <scope>NUCLEOTIDE SEQUENCE [LARGE SCALE GENOMIC DNA]</scope>
    <source>
        <strain evidence="3">DSM 21620</strain>
    </source>
</reference>
<dbReference type="AlphaFoldDB" id="A0A1G6VA27"/>
<dbReference type="PANTHER" id="PTHR34300:SF2">
    <property type="entry name" value="QUEUOSINE PRECURSOR TRANSPORTER-RELATED"/>
    <property type="match status" value="1"/>
</dbReference>
<dbReference type="PANTHER" id="PTHR34300">
    <property type="entry name" value="QUEUOSINE PRECURSOR TRANSPORTER-RELATED"/>
    <property type="match status" value="1"/>
</dbReference>
<feature type="transmembrane region" description="Helical" evidence="1">
    <location>
        <begin position="169"/>
        <end position="186"/>
    </location>
</feature>
<keyword evidence="1" id="KW-1003">Cell membrane</keyword>
<feature type="transmembrane region" description="Helical" evidence="1">
    <location>
        <begin position="51"/>
        <end position="73"/>
    </location>
</feature>
<dbReference type="Proteomes" id="UP000198666">
    <property type="component" value="Unassembled WGS sequence"/>
</dbReference>
<dbReference type="NCBIfam" id="TIGR00697">
    <property type="entry name" value="queuosine precursor transporter"/>
    <property type="match status" value="1"/>
</dbReference>
<dbReference type="GO" id="GO:0022857">
    <property type="term" value="F:transmembrane transporter activity"/>
    <property type="evidence" value="ECO:0007669"/>
    <property type="project" value="UniProtKB-UniRule"/>
</dbReference>
<feature type="transmembrane region" description="Helical" evidence="1">
    <location>
        <begin position="124"/>
        <end position="148"/>
    </location>
</feature>
<evidence type="ECO:0000313" key="3">
    <source>
        <dbReference type="Proteomes" id="UP000198666"/>
    </source>
</evidence>
<dbReference type="HAMAP" id="MF_02088">
    <property type="entry name" value="Q_prec_transport"/>
    <property type="match status" value="1"/>
</dbReference>
<dbReference type="Pfam" id="PF02592">
    <property type="entry name" value="Vut_1"/>
    <property type="match status" value="1"/>
</dbReference>
<dbReference type="RefSeq" id="WP_093728397.1">
    <property type="nucleotide sequence ID" value="NZ_FMZB01000012.1"/>
</dbReference>
<keyword evidence="1" id="KW-0472">Membrane</keyword>
<keyword evidence="3" id="KW-1185">Reference proteome</keyword>
<feature type="transmembrane region" description="Helical" evidence="1">
    <location>
        <begin position="6"/>
        <end position="22"/>
    </location>
</feature>
<feature type="transmembrane region" description="Helical" evidence="1">
    <location>
        <begin position="192"/>
        <end position="216"/>
    </location>
</feature>
<organism evidence="2 3">
    <name type="scientific">Terribacillus halophilus</name>
    <dbReference type="NCBI Taxonomy" id="361279"/>
    <lineage>
        <taxon>Bacteria</taxon>
        <taxon>Bacillati</taxon>
        <taxon>Bacillota</taxon>
        <taxon>Bacilli</taxon>
        <taxon>Bacillales</taxon>
        <taxon>Bacillaceae</taxon>
        <taxon>Terribacillus</taxon>
    </lineage>
</organism>
<proteinExistence type="inferred from homology"/>
<dbReference type="InterPro" id="IPR003744">
    <property type="entry name" value="YhhQ"/>
</dbReference>
<dbReference type="STRING" id="361279.SAMN05421663_11211"/>
<dbReference type="GO" id="GO:0005886">
    <property type="term" value="C:plasma membrane"/>
    <property type="evidence" value="ECO:0007669"/>
    <property type="project" value="UniProtKB-SubCell"/>
</dbReference>
<comment type="function">
    <text evidence="1">Involved in the import of queuosine (Q) precursors, required for Q precursor salvage.</text>
</comment>
<dbReference type="OrthoDB" id="9805479at2"/>
<evidence type="ECO:0000313" key="2">
    <source>
        <dbReference type="EMBL" id="SDD50253.1"/>
    </source>
</evidence>
<comment type="subcellular location">
    <subcellularLocation>
        <location evidence="1">Cell membrane</location>
        <topology evidence="1">Multi-pass membrane protein</topology>
    </subcellularLocation>
</comment>
<name>A0A1G6VA27_9BACI</name>
<comment type="similarity">
    <text evidence="1">Belongs to the vitamin uptake transporter (VUT/ECF) (TC 2.A.88) family. Q precursor transporter subfamily.</text>
</comment>
<keyword evidence="1" id="KW-0813">Transport</keyword>